<dbReference type="HAMAP" id="MF_00659">
    <property type="entry name" value="UPF0250"/>
    <property type="match status" value="1"/>
</dbReference>
<dbReference type="OrthoDB" id="9793424at2"/>
<evidence type="ECO:0000313" key="3">
    <source>
        <dbReference type="EMBL" id="OSI10890.1"/>
    </source>
</evidence>
<protein>
    <recommendedName>
        <fullName evidence="2">UPF0250 protein BWD10_02965</fullName>
    </recommendedName>
</protein>
<dbReference type="Pfam" id="PF04359">
    <property type="entry name" value="DUF493"/>
    <property type="match status" value="1"/>
</dbReference>
<dbReference type="InterPro" id="IPR007454">
    <property type="entry name" value="UPF0250_YbeD-like"/>
</dbReference>
<dbReference type="Proteomes" id="UP000193466">
    <property type="component" value="Unassembled WGS sequence"/>
</dbReference>
<accession>A0A1X3CTE3</accession>
<organism evidence="4 7">
    <name type="scientific">Neisseria zoodegmatis</name>
    <dbReference type="NCBI Taxonomy" id="326523"/>
    <lineage>
        <taxon>Bacteria</taxon>
        <taxon>Pseudomonadati</taxon>
        <taxon>Pseudomonadota</taxon>
        <taxon>Betaproteobacteria</taxon>
        <taxon>Neisseriales</taxon>
        <taxon>Neisseriaceae</taxon>
        <taxon>Neisseria</taxon>
    </lineage>
</organism>
<dbReference type="KEGG" id="nzo:SAMEA4504057_1635"/>
<sequence length="90" mass="10145">MSEQKTSLIEFPCNFPIKVMGVQHPEFESSVLSCVQKHAPETQAHHISVRPSSKGNYLGATVQINNVQNQEQLDNIYRDLTSHELVKVVL</sequence>
<dbReference type="PANTHER" id="PTHR38036:SF1">
    <property type="entry name" value="UPF0250 PROTEIN YBED"/>
    <property type="match status" value="1"/>
</dbReference>
<reference evidence="4 7" key="2">
    <citation type="submission" date="2017-06" db="EMBL/GenBank/DDBJ databases">
        <authorList>
            <consortium name="Pathogen Informatics"/>
        </authorList>
    </citation>
    <scope>NUCLEOTIDE SEQUENCE [LARGE SCALE GENOMIC DNA]</scope>
    <source>
        <strain evidence="4 7">NCTC12230</strain>
    </source>
</reference>
<evidence type="ECO:0000256" key="1">
    <source>
        <dbReference type="ARBA" id="ARBA00008460"/>
    </source>
</evidence>
<evidence type="ECO:0000313" key="5">
    <source>
        <dbReference type="EMBL" id="SUA35832.1"/>
    </source>
</evidence>
<dbReference type="EMBL" id="LT906434">
    <property type="protein sequence ID" value="SNU80124.1"/>
    <property type="molecule type" value="Genomic_DNA"/>
</dbReference>
<dbReference type="EMBL" id="MTBM01000003">
    <property type="protein sequence ID" value="OSI10890.1"/>
    <property type="molecule type" value="Genomic_DNA"/>
</dbReference>
<evidence type="ECO:0000313" key="8">
    <source>
        <dbReference type="Proteomes" id="UP000254055"/>
    </source>
</evidence>
<reference evidence="5 8" key="3">
    <citation type="submission" date="2018-06" db="EMBL/GenBank/DDBJ databases">
        <authorList>
            <consortium name="Pathogen Informatics"/>
            <person name="Doyle S."/>
        </authorList>
    </citation>
    <scope>NUCLEOTIDE SEQUENCE [LARGE SCALE GENOMIC DNA]</scope>
    <source>
        <strain evidence="5 8">NCTC12229</strain>
    </source>
</reference>
<evidence type="ECO:0000313" key="7">
    <source>
        <dbReference type="Proteomes" id="UP000215033"/>
    </source>
</evidence>
<dbReference type="InterPro" id="IPR027471">
    <property type="entry name" value="YbeD-like_sf"/>
</dbReference>
<comment type="similarity">
    <text evidence="1 2">Belongs to the UPF0250 family.</text>
</comment>
<dbReference type="Proteomes" id="UP000254055">
    <property type="component" value="Unassembled WGS sequence"/>
</dbReference>
<dbReference type="STRING" id="326523.BWD10_02965"/>
<dbReference type="Gene3D" id="3.30.70.260">
    <property type="match status" value="1"/>
</dbReference>
<evidence type="ECO:0000313" key="4">
    <source>
        <dbReference type="EMBL" id="SNU80124.1"/>
    </source>
</evidence>
<reference evidence="3 6" key="1">
    <citation type="submission" date="2017-01" db="EMBL/GenBank/DDBJ databases">
        <authorList>
            <person name="Wolfgang W.J."/>
            <person name="Cole J."/>
            <person name="Wroblewski D."/>
            <person name="Mcginnis J."/>
            <person name="Musser K.A."/>
        </authorList>
    </citation>
    <scope>NUCLEOTIDE SEQUENCE [LARGE SCALE GENOMIC DNA]</scope>
    <source>
        <strain evidence="3 6">DSM 21643</strain>
    </source>
</reference>
<dbReference type="AlphaFoldDB" id="A0A1X3CTE3"/>
<name>A0A1X3CTE3_9NEIS</name>
<gene>
    <name evidence="4" type="primary">ybeD</name>
    <name evidence="3" type="ORF">BWD10_02965</name>
    <name evidence="5" type="ORF">NCTC12229_00239</name>
    <name evidence="4" type="ORF">SAMEA4504057_01635</name>
</gene>
<evidence type="ECO:0000256" key="2">
    <source>
        <dbReference type="HAMAP-Rule" id="MF_00659"/>
    </source>
</evidence>
<dbReference type="RefSeq" id="WP_085362977.1">
    <property type="nucleotide sequence ID" value="NZ_LT906434.1"/>
</dbReference>
<evidence type="ECO:0000313" key="6">
    <source>
        <dbReference type="Proteomes" id="UP000193466"/>
    </source>
</evidence>
<dbReference type="Proteomes" id="UP000215033">
    <property type="component" value="Chromosome 1"/>
</dbReference>
<proteinExistence type="inferred from homology"/>
<keyword evidence="6" id="KW-1185">Reference proteome</keyword>
<dbReference type="EMBL" id="UGRS01000001">
    <property type="protein sequence ID" value="SUA35832.1"/>
    <property type="molecule type" value="Genomic_DNA"/>
</dbReference>
<dbReference type="SUPFAM" id="SSF117991">
    <property type="entry name" value="YbeD/HP0495-like"/>
    <property type="match status" value="1"/>
</dbReference>
<dbReference type="PANTHER" id="PTHR38036">
    <property type="entry name" value="UPF0250 PROTEIN YBED"/>
    <property type="match status" value="1"/>
</dbReference>